<dbReference type="PROSITE" id="PS50943">
    <property type="entry name" value="HTH_CROC1"/>
    <property type="match status" value="1"/>
</dbReference>
<proteinExistence type="predicted"/>
<dbReference type="InterPro" id="IPR010982">
    <property type="entry name" value="Lambda_DNA-bd_dom_sf"/>
</dbReference>
<protein>
    <recommendedName>
        <fullName evidence="1">HTH cro/C1-type domain-containing protein</fullName>
    </recommendedName>
</protein>
<dbReference type="SMART" id="SM00530">
    <property type="entry name" value="HTH_XRE"/>
    <property type="match status" value="1"/>
</dbReference>
<dbReference type="SUPFAM" id="SSF47413">
    <property type="entry name" value="lambda repressor-like DNA-binding domains"/>
    <property type="match status" value="1"/>
</dbReference>
<dbReference type="AlphaFoldDB" id="X1J6U9"/>
<dbReference type="Gene3D" id="1.10.260.40">
    <property type="entry name" value="lambda repressor-like DNA-binding domains"/>
    <property type="match status" value="1"/>
</dbReference>
<feature type="domain" description="HTH cro/C1-type" evidence="1">
    <location>
        <begin position="10"/>
        <end position="64"/>
    </location>
</feature>
<dbReference type="Pfam" id="PF13560">
    <property type="entry name" value="HTH_31"/>
    <property type="match status" value="1"/>
</dbReference>
<dbReference type="GO" id="GO:0003677">
    <property type="term" value="F:DNA binding"/>
    <property type="evidence" value="ECO:0007669"/>
    <property type="project" value="InterPro"/>
</dbReference>
<evidence type="ECO:0000259" key="1">
    <source>
        <dbReference type="PROSITE" id="PS50943"/>
    </source>
</evidence>
<evidence type="ECO:0000313" key="2">
    <source>
        <dbReference type="EMBL" id="GAH74049.1"/>
    </source>
</evidence>
<sequence length="120" mass="13574">MSIKDFVAFLQELMRRRGRLPSQLAADLDVSHTSVSRWLSGKDRPSLVSCVRLANYAGVPLERVLSAAGHSMPLEKTASELPEFREYARSKYPHELDGDLVTLIEDLIERRRKRDGKPPA</sequence>
<gene>
    <name evidence="2" type="ORF">S03H2_43906</name>
</gene>
<comment type="caution">
    <text evidence="2">The sequence shown here is derived from an EMBL/GenBank/DDBJ whole genome shotgun (WGS) entry which is preliminary data.</text>
</comment>
<dbReference type="InterPro" id="IPR001387">
    <property type="entry name" value="Cro/C1-type_HTH"/>
</dbReference>
<dbReference type="EMBL" id="BARU01027425">
    <property type="protein sequence ID" value="GAH74049.1"/>
    <property type="molecule type" value="Genomic_DNA"/>
</dbReference>
<reference evidence="2" key="1">
    <citation type="journal article" date="2014" name="Front. Microbiol.">
        <title>High frequency of phylogenetically diverse reductive dehalogenase-homologous genes in deep subseafloor sedimentary metagenomes.</title>
        <authorList>
            <person name="Kawai M."/>
            <person name="Futagami T."/>
            <person name="Toyoda A."/>
            <person name="Takaki Y."/>
            <person name="Nishi S."/>
            <person name="Hori S."/>
            <person name="Arai W."/>
            <person name="Tsubouchi T."/>
            <person name="Morono Y."/>
            <person name="Uchiyama I."/>
            <person name="Ito T."/>
            <person name="Fujiyama A."/>
            <person name="Inagaki F."/>
            <person name="Takami H."/>
        </authorList>
    </citation>
    <scope>NUCLEOTIDE SEQUENCE</scope>
    <source>
        <strain evidence="2">Expedition CK06-06</strain>
    </source>
</reference>
<name>X1J6U9_9ZZZZ</name>
<organism evidence="2">
    <name type="scientific">marine sediment metagenome</name>
    <dbReference type="NCBI Taxonomy" id="412755"/>
    <lineage>
        <taxon>unclassified sequences</taxon>
        <taxon>metagenomes</taxon>
        <taxon>ecological metagenomes</taxon>
    </lineage>
</organism>
<accession>X1J6U9</accession>
<dbReference type="CDD" id="cd00093">
    <property type="entry name" value="HTH_XRE"/>
    <property type="match status" value="1"/>
</dbReference>